<evidence type="ECO:0000256" key="1">
    <source>
        <dbReference type="SAM" id="MobiDB-lite"/>
    </source>
</evidence>
<feature type="region of interest" description="Disordered" evidence="1">
    <location>
        <begin position="1"/>
        <end position="46"/>
    </location>
</feature>
<dbReference type="Proteomes" id="UP000015241">
    <property type="component" value="Unassembled WGS sequence"/>
</dbReference>
<feature type="compositionally biased region" description="Pro residues" evidence="1">
    <location>
        <begin position="307"/>
        <end position="319"/>
    </location>
</feature>
<proteinExistence type="predicted"/>
<feature type="region of interest" description="Disordered" evidence="1">
    <location>
        <begin position="261"/>
        <end position="336"/>
    </location>
</feature>
<accession>S8F0X7</accession>
<organism evidence="2 3">
    <name type="scientific">Fomitopsis schrenkii</name>
    <name type="common">Brown rot fungus</name>
    <dbReference type="NCBI Taxonomy" id="2126942"/>
    <lineage>
        <taxon>Eukaryota</taxon>
        <taxon>Fungi</taxon>
        <taxon>Dikarya</taxon>
        <taxon>Basidiomycota</taxon>
        <taxon>Agaricomycotina</taxon>
        <taxon>Agaricomycetes</taxon>
        <taxon>Polyporales</taxon>
        <taxon>Fomitopsis</taxon>
    </lineage>
</organism>
<reference evidence="2 3" key="1">
    <citation type="journal article" date="2012" name="Science">
        <title>The Paleozoic origin of enzymatic lignin decomposition reconstructed from 31 fungal genomes.</title>
        <authorList>
            <person name="Floudas D."/>
            <person name="Binder M."/>
            <person name="Riley R."/>
            <person name="Barry K."/>
            <person name="Blanchette R.A."/>
            <person name="Henrissat B."/>
            <person name="Martinez A.T."/>
            <person name="Otillar R."/>
            <person name="Spatafora J.W."/>
            <person name="Yadav J.S."/>
            <person name="Aerts A."/>
            <person name="Benoit I."/>
            <person name="Boyd A."/>
            <person name="Carlson A."/>
            <person name="Copeland A."/>
            <person name="Coutinho P.M."/>
            <person name="de Vries R.P."/>
            <person name="Ferreira P."/>
            <person name="Findley K."/>
            <person name="Foster B."/>
            <person name="Gaskell J."/>
            <person name="Glotzer D."/>
            <person name="Gorecki P."/>
            <person name="Heitman J."/>
            <person name="Hesse C."/>
            <person name="Hori C."/>
            <person name="Igarashi K."/>
            <person name="Jurgens J.A."/>
            <person name="Kallen N."/>
            <person name="Kersten P."/>
            <person name="Kohler A."/>
            <person name="Kuees U."/>
            <person name="Kumar T.K.A."/>
            <person name="Kuo A."/>
            <person name="LaButti K."/>
            <person name="Larrondo L.F."/>
            <person name="Lindquist E."/>
            <person name="Ling A."/>
            <person name="Lombard V."/>
            <person name="Lucas S."/>
            <person name="Lundell T."/>
            <person name="Martin R."/>
            <person name="McLaughlin D.J."/>
            <person name="Morgenstern I."/>
            <person name="Morin E."/>
            <person name="Murat C."/>
            <person name="Nagy L.G."/>
            <person name="Nolan M."/>
            <person name="Ohm R.A."/>
            <person name="Patyshakuliyeva A."/>
            <person name="Rokas A."/>
            <person name="Ruiz-Duenas F.J."/>
            <person name="Sabat G."/>
            <person name="Salamov A."/>
            <person name="Samejima M."/>
            <person name="Schmutz J."/>
            <person name="Slot J.C."/>
            <person name="St John F."/>
            <person name="Stenlid J."/>
            <person name="Sun H."/>
            <person name="Sun S."/>
            <person name="Syed K."/>
            <person name="Tsang A."/>
            <person name="Wiebenga A."/>
            <person name="Young D."/>
            <person name="Pisabarro A."/>
            <person name="Eastwood D.C."/>
            <person name="Martin F."/>
            <person name="Cullen D."/>
            <person name="Grigoriev I.V."/>
            <person name="Hibbett D.S."/>
        </authorList>
    </citation>
    <scope>NUCLEOTIDE SEQUENCE</scope>
    <source>
        <strain evidence="3">FP-58527</strain>
    </source>
</reference>
<protein>
    <submittedName>
        <fullName evidence="2">Uncharacterized protein</fullName>
    </submittedName>
</protein>
<feature type="compositionally biased region" description="Basic and acidic residues" evidence="1">
    <location>
        <begin position="30"/>
        <end position="46"/>
    </location>
</feature>
<dbReference type="InParanoid" id="S8F0X7"/>
<dbReference type="OrthoDB" id="10674289at2759"/>
<gene>
    <name evidence="2" type="ORF">FOMPIDRAFT_1056654</name>
</gene>
<dbReference type="EMBL" id="KE504396">
    <property type="protein sequence ID" value="EPS92674.1"/>
    <property type="molecule type" value="Genomic_DNA"/>
</dbReference>
<dbReference type="HOGENOM" id="CLU_826495_0_0_1"/>
<keyword evidence="3" id="KW-1185">Reference proteome</keyword>
<sequence length="336" mass="37032">MVGVEGQSGTALKATAARDKLPTQRSRPHIRQDWSGRAPNEPRRGRAREDYLQQLNSDRRYQAVFEAWLSRPALDAGGGLPKPTRVPVLLPFASWGTWSYADTFMAEEVHASPEAATKLCDGIQGRPWMAGRVISWPVVEQVLLAVGLAIRDIHTSQFTHDPEEPLPPGVPEYVVTSNWTFAHVDMLLDTLQLVLDDATPDTREQEGRENAKLPLFFDEPDEELPEVVAPQPKVAFSFGGEPVVKDDDEDEEEIMFPDMPDIMWQSDLTRHSPTPPRDEPAEPTLAPEVGSSSSGEVGVQPKAMNPGPTPSEPAVPPRNPRWGQASEGCLARVDAE</sequence>
<evidence type="ECO:0000313" key="2">
    <source>
        <dbReference type="EMBL" id="EPS92674.1"/>
    </source>
</evidence>
<name>S8F0X7_FOMSC</name>
<evidence type="ECO:0000313" key="3">
    <source>
        <dbReference type="Proteomes" id="UP000015241"/>
    </source>
</evidence>
<feature type="compositionally biased region" description="Low complexity" evidence="1">
    <location>
        <begin position="288"/>
        <end position="299"/>
    </location>
</feature>
<dbReference type="AlphaFoldDB" id="S8F0X7"/>